<evidence type="ECO:0000256" key="3">
    <source>
        <dbReference type="ARBA" id="ARBA00022723"/>
    </source>
</evidence>
<dbReference type="Gene3D" id="1.10.150.900">
    <property type="match status" value="1"/>
</dbReference>
<evidence type="ECO:0000313" key="8">
    <source>
        <dbReference type="Proteomes" id="UP000585638"/>
    </source>
</evidence>
<evidence type="ECO:0000256" key="2">
    <source>
        <dbReference type="ARBA" id="ARBA00006247"/>
    </source>
</evidence>
<evidence type="ECO:0000256" key="1">
    <source>
        <dbReference type="ARBA" id="ARBA00001947"/>
    </source>
</evidence>
<dbReference type="SUPFAM" id="SSF55031">
    <property type="entry name" value="Bacterial exopeptidase dimerisation domain"/>
    <property type="match status" value="1"/>
</dbReference>
<evidence type="ECO:0000256" key="5">
    <source>
        <dbReference type="ARBA" id="ARBA00022833"/>
    </source>
</evidence>
<dbReference type="AlphaFoldDB" id="A0A7W9KSD5"/>
<dbReference type="InterPro" id="IPR050072">
    <property type="entry name" value="Peptidase_M20A"/>
</dbReference>
<dbReference type="InterPro" id="IPR002933">
    <property type="entry name" value="Peptidase_M20"/>
</dbReference>
<dbReference type="Gene3D" id="3.30.70.360">
    <property type="match status" value="1"/>
</dbReference>
<dbReference type="GO" id="GO:0046872">
    <property type="term" value="F:metal ion binding"/>
    <property type="evidence" value="ECO:0007669"/>
    <property type="project" value="UniProtKB-KW"/>
</dbReference>
<evidence type="ECO:0000259" key="6">
    <source>
        <dbReference type="Pfam" id="PF07687"/>
    </source>
</evidence>
<comment type="cofactor">
    <cofactor evidence="1">
        <name>Zn(2+)</name>
        <dbReference type="ChEBI" id="CHEBI:29105"/>
    </cofactor>
</comment>
<dbReference type="Pfam" id="PF07687">
    <property type="entry name" value="M20_dimer"/>
    <property type="match status" value="1"/>
</dbReference>
<keyword evidence="5" id="KW-0862">Zinc</keyword>
<keyword evidence="8" id="KW-1185">Reference proteome</keyword>
<dbReference type="GO" id="GO:0016787">
    <property type="term" value="F:hydrolase activity"/>
    <property type="evidence" value="ECO:0007669"/>
    <property type="project" value="UniProtKB-KW"/>
</dbReference>
<dbReference type="NCBIfam" id="NF005913">
    <property type="entry name" value="PRK07906.1"/>
    <property type="match status" value="1"/>
</dbReference>
<evidence type="ECO:0000313" key="7">
    <source>
        <dbReference type="EMBL" id="MBB5897762.1"/>
    </source>
</evidence>
<gene>
    <name evidence="7" type="ORF">BJ998_009021</name>
</gene>
<dbReference type="SUPFAM" id="SSF53187">
    <property type="entry name" value="Zn-dependent exopeptidases"/>
    <property type="match status" value="1"/>
</dbReference>
<dbReference type="PIRSF" id="PIRSF036696">
    <property type="entry name" value="ACY-1"/>
    <property type="match status" value="1"/>
</dbReference>
<name>A0A7W9KSD5_9PSEU</name>
<dbReference type="InterPro" id="IPR036264">
    <property type="entry name" value="Bact_exopeptidase_dim_dom"/>
</dbReference>
<comment type="similarity">
    <text evidence="2">Belongs to the peptidase M20A family.</text>
</comment>
<keyword evidence="3" id="KW-0479">Metal-binding</keyword>
<comment type="caution">
    <text evidence="7">The sequence shown here is derived from an EMBL/GenBank/DDBJ whole genome shotgun (WGS) entry which is preliminary data.</text>
</comment>
<dbReference type="Gene3D" id="3.40.630.10">
    <property type="entry name" value="Zn peptidases"/>
    <property type="match status" value="1"/>
</dbReference>
<organism evidence="7 8">
    <name type="scientific">Kutzneria kofuensis</name>
    <dbReference type="NCBI Taxonomy" id="103725"/>
    <lineage>
        <taxon>Bacteria</taxon>
        <taxon>Bacillati</taxon>
        <taxon>Actinomycetota</taxon>
        <taxon>Actinomycetes</taxon>
        <taxon>Pseudonocardiales</taxon>
        <taxon>Pseudonocardiaceae</taxon>
        <taxon>Kutzneria</taxon>
    </lineage>
</organism>
<dbReference type="Proteomes" id="UP000585638">
    <property type="component" value="Unassembled WGS sequence"/>
</dbReference>
<dbReference type="InterPro" id="IPR011650">
    <property type="entry name" value="Peptidase_M20_dimer"/>
</dbReference>
<sequence length="427" mass="45756">MDVVERCAQLIRFDTTNRGGGDSEGEREAAEFVAAELAAAGVEPTLLERKPRRTNVIARVPGGDASLPPVLVQAHLDVVPAQAADWDMDPFSGEISDGYLWGRGAVDMKDMVAEVLTVVAGWHAEGRRPRRDVVLAFVADEEDAGDYGAHWLVSEHPDLFRDCAAAIGESGGHTHRVDGIHFYPVGTAERGSSHLRLTARGRAGHGSRRNDENAVTRLVQAVQRLAEHRWPVRLIPSVQAYIERVGAALGVEVDLSDVDATVARLGGAASLVEMTIRNSTTPTALTAGYKVNVIPSSAEALIDTRVLPGGEEELLAGVDELIGPHVTRELINPQPGVQAPVDSPWFDAIADALRWADPAAVVVPYCLGGGTDAKAFARLGIPGYGFSPLWVPEGFDYRAMAHGVNERVPVEGLHFGAKVLDRFLSTC</sequence>
<dbReference type="Pfam" id="PF01546">
    <property type="entry name" value="Peptidase_M20"/>
    <property type="match status" value="1"/>
</dbReference>
<dbReference type="FunFam" id="1.10.150.900:FF:000002">
    <property type="entry name" value="M20/M25/M40 family peptidase"/>
    <property type="match status" value="1"/>
</dbReference>
<feature type="domain" description="Peptidase M20 dimerisation" evidence="6">
    <location>
        <begin position="187"/>
        <end position="311"/>
    </location>
</feature>
<dbReference type="PANTHER" id="PTHR43808">
    <property type="entry name" value="ACETYLORNITHINE DEACETYLASE"/>
    <property type="match status" value="1"/>
</dbReference>
<accession>A0A7W9KSD5</accession>
<protein>
    <submittedName>
        <fullName evidence="7">Acetylornithine deacetylase/succinyl-diaminopimelate desuccinylase-like protein</fullName>
    </submittedName>
</protein>
<keyword evidence="4" id="KW-0378">Hydrolase</keyword>
<proteinExistence type="inferred from homology"/>
<dbReference type="PANTHER" id="PTHR43808:SF8">
    <property type="entry name" value="PEPTIDASE M20 DIMERISATION DOMAIN-CONTAINING PROTEIN"/>
    <property type="match status" value="1"/>
</dbReference>
<dbReference type="EMBL" id="JACHIR010000003">
    <property type="protein sequence ID" value="MBB5897762.1"/>
    <property type="molecule type" value="Genomic_DNA"/>
</dbReference>
<evidence type="ECO:0000256" key="4">
    <source>
        <dbReference type="ARBA" id="ARBA00022801"/>
    </source>
</evidence>
<dbReference type="RefSeq" id="WP_184870200.1">
    <property type="nucleotide sequence ID" value="NZ_BAAAWY010000039.1"/>
</dbReference>
<reference evidence="7 8" key="1">
    <citation type="submission" date="2020-08" db="EMBL/GenBank/DDBJ databases">
        <title>Sequencing the genomes of 1000 actinobacteria strains.</title>
        <authorList>
            <person name="Klenk H.-P."/>
        </authorList>
    </citation>
    <scope>NUCLEOTIDE SEQUENCE [LARGE SCALE GENOMIC DNA]</scope>
    <source>
        <strain evidence="7 8">DSM 43851</strain>
    </source>
</reference>